<gene>
    <name evidence="3" type="ORF">K7432_009900</name>
</gene>
<dbReference type="Pfam" id="PF26146">
    <property type="entry name" value="PI-PLC_X"/>
    <property type="match status" value="1"/>
</dbReference>
<proteinExistence type="predicted"/>
<feature type="signal peptide" evidence="2">
    <location>
        <begin position="1"/>
        <end position="23"/>
    </location>
</feature>
<reference evidence="3 4" key="1">
    <citation type="submission" date="2023-04" db="EMBL/GenBank/DDBJ databases">
        <title>Genome of Basidiobolus ranarum AG-B5.</title>
        <authorList>
            <person name="Stajich J.E."/>
            <person name="Carter-House D."/>
            <person name="Gryganskyi A."/>
        </authorList>
    </citation>
    <scope>NUCLEOTIDE SEQUENCE [LARGE SCALE GENOMIC DNA]</scope>
    <source>
        <strain evidence="3 4">AG-B5</strain>
    </source>
</reference>
<evidence type="ECO:0008006" key="5">
    <source>
        <dbReference type="Google" id="ProtNLM"/>
    </source>
</evidence>
<evidence type="ECO:0000313" key="4">
    <source>
        <dbReference type="Proteomes" id="UP001479436"/>
    </source>
</evidence>
<organism evidence="3 4">
    <name type="scientific">Basidiobolus ranarum</name>
    <dbReference type="NCBI Taxonomy" id="34480"/>
    <lineage>
        <taxon>Eukaryota</taxon>
        <taxon>Fungi</taxon>
        <taxon>Fungi incertae sedis</taxon>
        <taxon>Zoopagomycota</taxon>
        <taxon>Entomophthoromycotina</taxon>
        <taxon>Basidiobolomycetes</taxon>
        <taxon>Basidiobolales</taxon>
        <taxon>Basidiobolaceae</taxon>
        <taxon>Basidiobolus</taxon>
    </lineage>
</organism>
<keyword evidence="1" id="KW-0472">Membrane</keyword>
<dbReference type="EMBL" id="JASJQH010007518">
    <property type="protein sequence ID" value="KAK9707986.1"/>
    <property type="molecule type" value="Genomic_DNA"/>
</dbReference>
<keyword evidence="1" id="KW-1133">Transmembrane helix</keyword>
<dbReference type="PANTHER" id="PTHR13593:SF140">
    <property type="entry name" value="PLC-LIKE PHOSPHODIESTERASE"/>
    <property type="match status" value="1"/>
</dbReference>
<evidence type="ECO:0000313" key="3">
    <source>
        <dbReference type="EMBL" id="KAK9707986.1"/>
    </source>
</evidence>
<name>A0ABR2VWE5_9FUNG</name>
<feature type="transmembrane region" description="Helical" evidence="1">
    <location>
        <begin position="309"/>
        <end position="330"/>
    </location>
</feature>
<dbReference type="Proteomes" id="UP001479436">
    <property type="component" value="Unassembled WGS sequence"/>
</dbReference>
<dbReference type="PANTHER" id="PTHR13593">
    <property type="match status" value="1"/>
</dbReference>
<keyword evidence="1" id="KW-0812">Transmembrane</keyword>
<feature type="chain" id="PRO_5046502697" description="PLC-like phosphodiesterase" evidence="2">
    <location>
        <begin position="24"/>
        <end position="331"/>
    </location>
</feature>
<keyword evidence="4" id="KW-1185">Reference proteome</keyword>
<keyword evidence="2" id="KW-0732">Signal</keyword>
<evidence type="ECO:0000256" key="2">
    <source>
        <dbReference type="SAM" id="SignalP"/>
    </source>
</evidence>
<dbReference type="PROSITE" id="PS51257">
    <property type="entry name" value="PROKAR_LIPOPROTEIN"/>
    <property type="match status" value="1"/>
</dbReference>
<dbReference type="SUPFAM" id="SSF51695">
    <property type="entry name" value="PLC-like phosphodiesterases"/>
    <property type="match status" value="1"/>
</dbReference>
<dbReference type="InterPro" id="IPR051057">
    <property type="entry name" value="PI-PLC_domain"/>
</dbReference>
<sequence>MRTFNFLIPCALSVGLFFNHVYTQATSACNGDASLCSRKYNEVAYAPTHNSFALSPDPAGNQNNPIATQLKDGIRALMLDLHKSNQTSAIELCHTSCQLLDAGPFATALADIKNFLDTNPNEVLTIFMENYDSFSAAQIAAAFTQAGLQKYAASFTSQTLPTLAKMIQNNTRLVIFTDSNADTKTYPFIMNEYDFVWETPFSVGLNTPFTCTVDRPKGQQKAMYVLNHFIFVELNLQGSNIPIPAANFASTTNAKSLTDHANQCIQERSQMPNFVAVDFYDVGDVFQVVASLNNVTYTAPQKQANGKSMAAGFGPHYFGLVVFVLASVLLY</sequence>
<accession>A0ABR2VWE5</accession>
<evidence type="ECO:0000256" key="1">
    <source>
        <dbReference type="SAM" id="Phobius"/>
    </source>
</evidence>
<protein>
    <recommendedName>
        <fullName evidence="5">PLC-like phosphodiesterase</fullName>
    </recommendedName>
</protein>
<dbReference type="InterPro" id="IPR017946">
    <property type="entry name" value="PLC-like_Pdiesterase_TIM-brl"/>
</dbReference>
<dbReference type="Gene3D" id="3.20.20.190">
    <property type="entry name" value="Phosphatidylinositol (PI) phosphodiesterase"/>
    <property type="match status" value="1"/>
</dbReference>
<comment type="caution">
    <text evidence="3">The sequence shown here is derived from an EMBL/GenBank/DDBJ whole genome shotgun (WGS) entry which is preliminary data.</text>
</comment>